<accession>A0A1R2AKN0</accession>
<gene>
    <name evidence="2" type="ORF">SteCoe_39620</name>
</gene>
<evidence type="ECO:0000313" key="2">
    <source>
        <dbReference type="EMBL" id="OMJ65039.1"/>
    </source>
</evidence>
<keyword evidence="3" id="KW-1185">Reference proteome</keyword>
<feature type="coiled-coil region" evidence="1">
    <location>
        <begin position="154"/>
        <end position="262"/>
    </location>
</feature>
<protein>
    <submittedName>
        <fullName evidence="2">Uncharacterized protein</fullName>
    </submittedName>
</protein>
<dbReference type="AlphaFoldDB" id="A0A1R2AKN0"/>
<organism evidence="2 3">
    <name type="scientific">Stentor coeruleus</name>
    <dbReference type="NCBI Taxonomy" id="5963"/>
    <lineage>
        <taxon>Eukaryota</taxon>
        <taxon>Sar</taxon>
        <taxon>Alveolata</taxon>
        <taxon>Ciliophora</taxon>
        <taxon>Postciliodesmatophora</taxon>
        <taxon>Heterotrichea</taxon>
        <taxon>Heterotrichida</taxon>
        <taxon>Stentoridae</taxon>
        <taxon>Stentor</taxon>
    </lineage>
</organism>
<comment type="caution">
    <text evidence="2">The sequence shown here is derived from an EMBL/GenBank/DDBJ whole genome shotgun (WGS) entry which is preliminary data.</text>
</comment>
<evidence type="ECO:0000313" key="3">
    <source>
        <dbReference type="Proteomes" id="UP000187209"/>
    </source>
</evidence>
<keyword evidence="1" id="KW-0175">Coiled coil</keyword>
<sequence length="336" mass="39997">MDFGCKYKDCFLKGFWECTCPRSLKFCDIHIMEHSKLKGCSNKYNQEIYENFINISRDYENVFRKARSDCINLSQIMISEILNYLNKQLYDLKNKKHLIEQSLSNGQDIFEFLNNLQIELNFLTRDRALFTNVFQKLLCINPSSIPIGIENLKCDDIKKELKKTREKLEETEDELRLLKIANEIENKQKKSEENNINSVSTMIDETREKLNLCTALNESQIREFKKDIENYYIEMRTIERQNKKLLLNIDELQKKIDLNETQSKKIRISKNLPHNEWKKKFNSFDQSQRANFLVQNDYQNFKSKVVDLGFRVKCVKLTNDGDYIFVCKIQADCKNY</sequence>
<evidence type="ECO:0000256" key="1">
    <source>
        <dbReference type="SAM" id="Coils"/>
    </source>
</evidence>
<reference evidence="2 3" key="1">
    <citation type="submission" date="2016-11" db="EMBL/GenBank/DDBJ databases">
        <title>The macronuclear genome of Stentor coeruleus: a giant cell with tiny introns.</title>
        <authorList>
            <person name="Slabodnick M."/>
            <person name="Ruby J.G."/>
            <person name="Reiff S.B."/>
            <person name="Swart E.C."/>
            <person name="Gosai S."/>
            <person name="Prabakaran S."/>
            <person name="Witkowska E."/>
            <person name="Larue G.E."/>
            <person name="Fisher S."/>
            <person name="Freeman R.M."/>
            <person name="Gunawardena J."/>
            <person name="Chu W."/>
            <person name="Stover N.A."/>
            <person name="Gregory B.D."/>
            <person name="Nowacki M."/>
            <person name="Derisi J."/>
            <person name="Roy S.W."/>
            <person name="Marshall W.F."/>
            <person name="Sood P."/>
        </authorList>
    </citation>
    <scope>NUCLEOTIDE SEQUENCE [LARGE SCALE GENOMIC DNA]</scope>
    <source>
        <strain evidence="2">WM001</strain>
    </source>
</reference>
<proteinExistence type="predicted"/>
<dbReference type="Proteomes" id="UP000187209">
    <property type="component" value="Unassembled WGS sequence"/>
</dbReference>
<name>A0A1R2AKN0_9CILI</name>
<dbReference type="EMBL" id="MPUH01002531">
    <property type="protein sequence ID" value="OMJ65039.1"/>
    <property type="molecule type" value="Genomic_DNA"/>
</dbReference>